<dbReference type="OrthoDB" id="6137013at2759"/>
<organism evidence="1 2">
    <name type="scientific">Acanthosepion pharaonis</name>
    <name type="common">Pharaoh cuttlefish</name>
    <name type="synonym">Sepia pharaonis</name>
    <dbReference type="NCBI Taxonomy" id="158019"/>
    <lineage>
        <taxon>Eukaryota</taxon>
        <taxon>Metazoa</taxon>
        <taxon>Spiralia</taxon>
        <taxon>Lophotrochozoa</taxon>
        <taxon>Mollusca</taxon>
        <taxon>Cephalopoda</taxon>
        <taxon>Coleoidea</taxon>
        <taxon>Decapodiformes</taxon>
        <taxon>Sepiida</taxon>
        <taxon>Sepiina</taxon>
        <taxon>Sepiidae</taxon>
        <taxon>Acanthosepion</taxon>
    </lineage>
</organism>
<evidence type="ECO:0000313" key="1">
    <source>
        <dbReference type="EMBL" id="CAE1264894.1"/>
    </source>
</evidence>
<sequence>MHTVEWPKRSLPHAHILIWLCDKIEATEIDHLISAEIPDPSADPELYEIVTTNLIHGPCGSHYNYTNCDNSDGKCTRQYPRDFVAKPLQGAMVIHCTGEGVPLREDLQPCSLHQETDAAIFGSTQEDSVDEIQDFLAGCVISSTKGPWHIFSFVMFLQIQQWMWLRVLKTQRLQRSSNFVDRTSLLGLYCTQTCFYTTWGQKKRTPGLGGSAGPTSRAIQALIKTPHSEGYSRFPHRDRNVFTCDSFCTKLVVQRATITYGRLMEFYVTLFVRPASVSAFSKTTASGMPQWLKQLF</sequence>
<evidence type="ECO:0000313" key="2">
    <source>
        <dbReference type="Proteomes" id="UP000597762"/>
    </source>
</evidence>
<name>A0A812CAW9_ACAPH</name>
<protein>
    <recommendedName>
        <fullName evidence="3">Helitron helicase-like domain-containing protein</fullName>
    </recommendedName>
</protein>
<dbReference type="Proteomes" id="UP000597762">
    <property type="component" value="Unassembled WGS sequence"/>
</dbReference>
<gene>
    <name evidence="1" type="ORF">SPHA_34395</name>
</gene>
<dbReference type="EMBL" id="CAHIKZ030001458">
    <property type="protein sequence ID" value="CAE1264894.1"/>
    <property type="molecule type" value="Genomic_DNA"/>
</dbReference>
<accession>A0A812CAW9</accession>
<dbReference type="AlphaFoldDB" id="A0A812CAW9"/>
<keyword evidence="2" id="KW-1185">Reference proteome</keyword>
<proteinExistence type="predicted"/>
<reference evidence="1" key="1">
    <citation type="submission" date="2021-01" db="EMBL/GenBank/DDBJ databases">
        <authorList>
            <person name="Li R."/>
            <person name="Bekaert M."/>
        </authorList>
    </citation>
    <scope>NUCLEOTIDE SEQUENCE</scope>
    <source>
        <strain evidence="1">Farmed</strain>
    </source>
</reference>
<comment type="caution">
    <text evidence="1">The sequence shown here is derived from an EMBL/GenBank/DDBJ whole genome shotgun (WGS) entry which is preliminary data.</text>
</comment>
<evidence type="ECO:0008006" key="3">
    <source>
        <dbReference type="Google" id="ProtNLM"/>
    </source>
</evidence>